<proteinExistence type="predicted"/>
<sequence>MEMQFLNEVCKNIDMASTDSQTLERFAYC</sequence>
<reference evidence="1" key="1">
    <citation type="submission" date="2014-11" db="EMBL/GenBank/DDBJ databases">
        <authorList>
            <person name="Amaro Gonzalez C."/>
        </authorList>
    </citation>
    <scope>NUCLEOTIDE SEQUENCE</scope>
</reference>
<reference evidence="1" key="2">
    <citation type="journal article" date="2015" name="Fish Shellfish Immunol.">
        <title>Early steps in the European eel (Anguilla anguilla)-Vibrio vulnificus interaction in the gills: Role of the RtxA13 toxin.</title>
        <authorList>
            <person name="Callol A."/>
            <person name="Pajuelo D."/>
            <person name="Ebbesson L."/>
            <person name="Teles M."/>
            <person name="MacKenzie S."/>
            <person name="Amaro C."/>
        </authorList>
    </citation>
    <scope>NUCLEOTIDE SEQUENCE</scope>
</reference>
<dbReference type="AlphaFoldDB" id="A0A0E9T6Z9"/>
<organism evidence="1">
    <name type="scientific">Anguilla anguilla</name>
    <name type="common">European freshwater eel</name>
    <name type="synonym">Muraena anguilla</name>
    <dbReference type="NCBI Taxonomy" id="7936"/>
    <lineage>
        <taxon>Eukaryota</taxon>
        <taxon>Metazoa</taxon>
        <taxon>Chordata</taxon>
        <taxon>Craniata</taxon>
        <taxon>Vertebrata</taxon>
        <taxon>Euteleostomi</taxon>
        <taxon>Actinopterygii</taxon>
        <taxon>Neopterygii</taxon>
        <taxon>Teleostei</taxon>
        <taxon>Anguilliformes</taxon>
        <taxon>Anguillidae</taxon>
        <taxon>Anguilla</taxon>
    </lineage>
</organism>
<dbReference type="EMBL" id="GBXM01059877">
    <property type="protein sequence ID" value="JAH48700.1"/>
    <property type="molecule type" value="Transcribed_RNA"/>
</dbReference>
<dbReference type="EMBL" id="GBXM01047832">
    <property type="protein sequence ID" value="JAH60745.1"/>
    <property type="molecule type" value="Transcribed_RNA"/>
</dbReference>
<evidence type="ECO:0000313" key="1">
    <source>
        <dbReference type="EMBL" id="JAH48700.1"/>
    </source>
</evidence>
<protein>
    <submittedName>
        <fullName evidence="1">Uncharacterized protein</fullName>
    </submittedName>
</protein>
<accession>A0A0E9T6Z9</accession>
<name>A0A0E9T6Z9_ANGAN</name>